<feature type="transmembrane region" description="Helical" evidence="1">
    <location>
        <begin position="95"/>
        <end position="119"/>
    </location>
</feature>
<dbReference type="EMBL" id="AZEC01000004">
    <property type="protein sequence ID" value="KRL13406.1"/>
    <property type="molecule type" value="Genomic_DNA"/>
</dbReference>
<dbReference type="Proteomes" id="UP000051330">
    <property type="component" value="Unassembled WGS sequence"/>
</dbReference>
<comment type="similarity">
    <text evidence="1">Belongs to the ABC-4 integral membrane protein family.</text>
</comment>
<dbReference type="GO" id="GO:0055085">
    <property type="term" value="P:transmembrane transport"/>
    <property type="evidence" value="ECO:0007669"/>
    <property type="project" value="UniProtKB-UniRule"/>
</dbReference>
<evidence type="ECO:0000256" key="1">
    <source>
        <dbReference type="PIRNR" id="PIRNR018968"/>
    </source>
</evidence>
<feature type="transmembrane region" description="Helical" evidence="1">
    <location>
        <begin position="221"/>
        <end position="242"/>
    </location>
</feature>
<protein>
    <recommendedName>
        <fullName evidence="4">ABC3 transporter permease protein domain-containing protein</fullName>
    </recommendedName>
</protein>
<feature type="transmembrane region" description="Helical" evidence="1">
    <location>
        <begin position="43"/>
        <end position="63"/>
    </location>
</feature>
<feature type="transmembrane region" description="Helical" evidence="1">
    <location>
        <begin position="139"/>
        <end position="157"/>
    </location>
</feature>
<comment type="caution">
    <text evidence="2">The sequence shown here is derived from an EMBL/GenBank/DDBJ whole genome shotgun (WGS) entry which is preliminary data.</text>
</comment>
<evidence type="ECO:0008006" key="4">
    <source>
        <dbReference type="Google" id="ProtNLM"/>
    </source>
</evidence>
<feature type="transmembrane region" description="Helical" evidence="1">
    <location>
        <begin position="188"/>
        <end position="209"/>
    </location>
</feature>
<dbReference type="GO" id="GO:0005886">
    <property type="term" value="C:plasma membrane"/>
    <property type="evidence" value="ECO:0007669"/>
    <property type="project" value="UniProtKB-SubCell"/>
</dbReference>
<feature type="transmembrane region" description="Helical" evidence="1">
    <location>
        <begin position="281"/>
        <end position="300"/>
    </location>
</feature>
<sequence>MARRILHHNFLFWLSAIFLVAFFYILMRTRTIAQQWIQSADRSLFLVAAVVIVIFFAAVLYYGQRYILRQSSQEIALYKLWGISNRLLYRTIAQIGLLMLVLVVITGVGFGLLFAPLAVLLLQRFMGLPTHFVGPWNNVAIGQTIFWFGVIAVFLQLDVMRQVARIKPLRLLHMKTGMPDSWRWGPPFLGTILGILATATGFGLAVNFWPILLRGKTMSPWVLLGLMNSILLLVVVGEFLLVRSGLPLLFNGLRRLPQWPLRKNRLLRLSRLQNQFRSQALVLWGGAILLSIVVSVGGMLTTTLSVANRQSIKEARMTFVTTDRDSWLKLQKQLTGMGVNVNQVASTPFKIQPVAYGIKNQQTGQRQMTMAPAAIMRQSDYRKLQPLQDLDPLQTLRGNEAALSDLYSANLAMFSYLPPRVKTRQAKLVPWRAVAKLDTPYSMDLLPTTTMVVTDKMWRQINPAQTITLYGLNTATDPSTTQINKALAVLPKTRMQQYFSVEGNAQQPQQMKLKVTSSKTARDQFVISAPVVQAQMRREIGVNIFVGLVLSVVILFAVNSMLTLRAWAERTSGVDLFFTLGMTADEIRRMEYSELAWRYSLPVLLATVNALFALQILWQVIDYQNSLALFLLVLGGIALVSWVFFILSAQMVRRSVTPR</sequence>
<name>A0A0R1MZ57_9LACO</name>
<feature type="transmembrane region" description="Helical" evidence="1">
    <location>
        <begin position="627"/>
        <end position="649"/>
    </location>
</feature>
<keyword evidence="3" id="KW-1185">Reference proteome</keyword>
<accession>A0A0R1MZ57</accession>
<keyword evidence="1" id="KW-1003">Cell membrane</keyword>
<dbReference type="InterPro" id="IPR052536">
    <property type="entry name" value="ABC-4_Integral_Memb_Prot"/>
</dbReference>
<keyword evidence="1" id="KW-0812">Transmembrane</keyword>
<dbReference type="PANTHER" id="PTHR46795">
    <property type="entry name" value="ABC TRANSPORTER PERMEASE-RELATED-RELATED"/>
    <property type="match status" value="1"/>
</dbReference>
<evidence type="ECO:0000313" key="2">
    <source>
        <dbReference type="EMBL" id="KRL13406.1"/>
    </source>
</evidence>
<dbReference type="AlphaFoldDB" id="A0A0R1MZ57"/>
<dbReference type="STRING" id="1423792.FD09_GL002237"/>
<organism evidence="2 3">
    <name type="scientific">Schleiferilactobacillus perolens DSM 12744</name>
    <dbReference type="NCBI Taxonomy" id="1423792"/>
    <lineage>
        <taxon>Bacteria</taxon>
        <taxon>Bacillati</taxon>
        <taxon>Bacillota</taxon>
        <taxon>Bacilli</taxon>
        <taxon>Lactobacillales</taxon>
        <taxon>Lactobacillaceae</taxon>
        <taxon>Schleiferilactobacillus</taxon>
    </lineage>
</organism>
<dbReference type="InterPro" id="IPR027022">
    <property type="entry name" value="ABC_permease_BceB-typ"/>
</dbReference>
<reference evidence="2 3" key="1">
    <citation type="journal article" date="2015" name="Genome Announc.">
        <title>Expanding the biotechnology potential of lactobacilli through comparative genomics of 213 strains and associated genera.</title>
        <authorList>
            <person name="Sun Z."/>
            <person name="Harris H.M."/>
            <person name="McCann A."/>
            <person name="Guo C."/>
            <person name="Argimon S."/>
            <person name="Zhang W."/>
            <person name="Yang X."/>
            <person name="Jeffery I.B."/>
            <person name="Cooney J.C."/>
            <person name="Kagawa T.F."/>
            <person name="Liu W."/>
            <person name="Song Y."/>
            <person name="Salvetti E."/>
            <person name="Wrobel A."/>
            <person name="Rasinkangas P."/>
            <person name="Parkhill J."/>
            <person name="Rea M.C."/>
            <person name="O'Sullivan O."/>
            <person name="Ritari J."/>
            <person name="Douillard F.P."/>
            <person name="Paul Ross R."/>
            <person name="Yang R."/>
            <person name="Briner A.E."/>
            <person name="Felis G.E."/>
            <person name="de Vos W.M."/>
            <person name="Barrangou R."/>
            <person name="Klaenhammer T.R."/>
            <person name="Caufield P.W."/>
            <person name="Cui Y."/>
            <person name="Zhang H."/>
            <person name="O'Toole P.W."/>
        </authorList>
    </citation>
    <scope>NUCLEOTIDE SEQUENCE [LARGE SCALE GENOMIC DNA]</scope>
    <source>
        <strain evidence="2 3">DSM 12744</strain>
    </source>
</reference>
<keyword evidence="1" id="KW-1133">Transmembrane helix</keyword>
<gene>
    <name evidence="2" type="ORF">FD09_GL002237</name>
</gene>
<proteinExistence type="inferred from homology"/>
<keyword evidence="1" id="KW-0472">Membrane</keyword>
<dbReference type="PATRIC" id="fig|1423792.3.peg.2277"/>
<keyword evidence="1" id="KW-0813">Transport</keyword>
<evidence type="ECO:0000313" key="3">
    <source>
        <dbReference type="Proteomes" id="UP000051330"/>
    </source>
</evidence>
<comment type="subcellular location">
    <subcellularLocation>
        <location evidence="1">Cell membrane</location>
        <topology evidence="1">Multi-pass membrane protein</topology>
    </subcellularLocation>
</comment>
<feature type="transmembrane region" description="Helical" evidence="1">
    <location>
        <begin position="599"/>
        <end position="621"/>
    </location>
</feature>
<dbReference type="PANTHER" id="PTHR46795:SF3">
    <property type="entry name" value="ABC TRANSPORTER PERMEASE"/>
    <property type="match status" value="1"/>
</dbReference>
<feature type="transmembrane region" description="Helical" evidence="1">
    <location>
        <begin position="540"/>
        <end position="562"/>
    </location>
</feature>
<dbReference type="PIRSF" id="PIRSF018968">
    <property type="entry name" value="ABC_permease_BceB"/>
    <property type="match status" value="1"/>
</dbReference>